<dbReference type="Proteomes" id="UP000007599">
    <property type="component" value="Chromosome I"/>
</dbReference>
<dbReference type="KEGG" id="fin:KQS_03535"/>
<evidence type="ECO:0000259" key="2">
    <source>
        <dbReference type="Pfam" id="PF19124"/>
    </source>
</evidence>
<dbReference type="HOGENOM" id="CLU_2682375_0_0_10"/>
<dbReference type="STRING" id="1094466.KQS_03535"/>
<keyword evidence="1" id="KW-0472">Membrane</keyword>
<protein>
    <recommendedName>
        <fullName evidence="2">DUF5808 domain-containing protein</fullName>
    </recommendedName>
</protein>
<evidence type="ECO:0000313" key="4">
    <source>
        <dbReference type="Proteomes" id="UP000007599"/>
    </source>
</evidence>
<keyword evidence="1" id="KW-0812">Transmembrane</keyword>
<organism evidence="3 4">
    <name type="scientific">Flavobacterium indicum (strain DSM 17447 / CIP 109464 / GPTSA100-9)</name>
    <dbReference type="NCBI Taxonomy" id="1094466"/>
    <lineage>
        <taxon>Bacteria</taxon>
        <taxon>Pseudomonadati</taxon>
        <taxon>Bacteroidota</taxon>
        <taxon>Flavobacteriia</taxon>
        <taxon>Flavobacteriales</taxon>
        <taxon>Flavobacteriaceae</taxon>
        <taxon>Flavobacterium</taxon>
    </lineage>
</organism>
<reference evidence="3 4" key="1">
    <citation type="journal article" date="2012" name="J. Bacteriol.">
        <title>Complete Genome Sequence of Flavobacterium indicum GPSTA100-9T, Isolated from Warm Spring Water.</title>
        <authorList>
            <person name="Barbier P."/>
            <person name="Houel A."/>
            <person name="Loux V."/>
            <person name="Poulain J."/>
            <person name="Bernardet J.F."/>
            <person name="Touchon M."/>
            <person name="Duchaud E."/>
        </authorList>
    </citation>
    <scope>NUCLEOTIDE SEQUENCE [LARGE SCALE GENOMIC DNA]</scope>
    <source>
        <strain evidence="4">DSM 17447 / CIP 109464 / GPTSA100-9</strain>
    </source>
</reference>
<feature type="domain" description="DUF5808" evidence="2">
    <location>
        <begin position="28"/>
        <end position="53"/>
    </location>
</feature>
<feature type="transmembrane region" description="Helical" evidence="1">
    <location>
        <begin position="53"/>
        <end position="69"/>
    </location>
</feature>
<proteinExistence type="predicted"/>
<gene>
    <name evidence="3" type="ordered locus">KQS_03535</name>
</gene>
<dbReference type="RefSeq" id="WP_014387835.1">
    <property type="nucleotide sequence ID" value="NC_017025.1"/>
</dbReference>
<evidence type="ECO:0000313" key="3">
    <source>
        <dbReference type="EMBL" id="CCG52693.1"/>
    </source>
</evidence>
<keyword evidence="4" id="KW-1185">Reference proteome</keyword>
<accession>H8XT96</accession>
<evidence type="ECO:0000256" key="1">
    <source>
        <dbReference type="SAM" id="Phobius"/>
    </source>
</evidence>
<dbReference type="eggNOG" id="ENOG5033JGC">
    <property type="taxonomic scope" value="Bacteria"/>
</dbReference>
<dbReference type="Pfam" id="PF19124">
    <property type="entry name" value="DUF5808"/>
    <property type="match status" value="1"/>
</dbReference>
<sequence length="74" mass="8941">MKNPSEEQLEQWHKDPNNWKLGLFYYNPDDERLFPPKRMKWAGWTVNFANPKSIVAFVVLVIVLLLFVYRKQVF</sequence>
<name>H8XT96_FLAIG</name>
<keyword evidence="1" id="KW-1133">Transmembrane helix</keyword>
<dbReference type="PATRIC" id="fig|1094466.5.peg.697"/>
<reference evidence="4" key="2">
    <citation type="submission" date="2012-03" db="EMBL/GenBank/DDBJ databases">
        <title>Complete genome sequence of Flavobacterium indicum GPTSA100-9T, isolated from warm spring water.</title>
        <authorList>
            <person name="Barbier P."/>
            <person name="Houel A."/>
            <person name="Loux V."/>
            <person name="Poulain J."/>
            <person name="Bernardet J.-F."/>
            <person name="Touchon M."/>
            <person name="Duchaud E."/>
        </authorList>
    </citation>
    <scope>NUCLEOTIDE SEQUENCE [LARGE SCALE GENOMIC DNA]</scope>
    <source>
        <strain evidence="4">DSM 17447 / CIP 109464 / GPTSA100-9</strain>
    </source>
</reference>
<dbReference type="InterPro" id="IPR043831">
    <property type="entry name" value="DUF5808"/>
</dbReference>
<dbReference type="OrthoDB" id="157646at2"/>
<dbReference type="AlphaFoldDB" id="H8XT96"/>
<dbReference type="EMBL" id="HE774682">
    <property type="protein sequence ID" value="CCG52693.1"/>
    <property type="molecule type" value="Genomic_DNA"/>
</dbReference>